<evidence type="ECO:0000256" key="5">
    <source>
        <dbReference type="ARBA" id="ARBA00023002"/>
    </source>
</evidence>
<protein>
    <submittedName>
        <fullName evidence="6">Short-chain dehydrogenase</fullName>
    </submittedName>
</protein>
<dbReference type="GO" id="GO:0004757">
    <property type="term" value="F:sepiapterin reductase (NADP+) activity"/>
    <property type="evidence" value="ECO:0007669"/>
    <property type="project" value="TreeGrafter"/>
</dbReference>
<sequence>MERFAIVTGASKGLGKEIASLFLESGVNVIGISRTENNHLSILANELNKSYHHYSCDLTDHNALQSTYEQISELLLTVDLTSLQLVNNAATIEPISPSINITSEELIQHFQLNTIAPMLLTNFFLKKAFESEIPFMAVTITSGAADRPIYGWSAYGSSKASINMFTKTVALEQEELATGNKVIAFNPGVMDTEMQEEIRSSSKEQFSDVESFINFKKNNLLNDPRLVAGVLIDILNDEGVMNGKIYDIKNYV</sequence>
<evidence type="ECO:0000313" key="6">
    <source>
        <dbReference type="EMBL" id="RDW19862.1"/>
    </source>
</evidence>
<dbReference type="Pfam" id="PF00106">
    <property type="entry name" value="adh_short"/>
    <property type="match status" value="1"/>
</dbReference>
<dbReference type="RefSeq" id="WP_115749210.1">
    <property type="nucleotide sequence ID" value="NZ_PIOD01000006.1"/>
</dbReference>
<keyword evidence="3" id="KW-0963">Cytoplasm</keyword>
<evidence type="ECO:0000256" key="1">
    <source>
        <dbReference type="ARBA" id="ARBA00004496"/>
    </source>
</evidence>
<dbReference type="EMBL" id="PIOD01000006">
    <property type="protein sequence ID" value="RDW19862.1"/>
    <property type="molecule type" value="Genomic_DNA"/>
</dbReference>
<dbReference type="PANTHER" id="PTHR44085">
    <property type="entry name" value="SEPIAPTERIN REDUCTASE"/>
    <property type="match status" value="1"/>
</dbReference>
<dbReference type="NCBIfam" id="NF005381">
    <property type="entry name" value="PRK06924.1"/>
    <property type="match status" value="1"/>
</dbReference>
<dbReference type="GO" id="GO:0006729">
    <property type="term" value="P:tetrahydrobiopterin biosynthetic process"/>
    <property type="evidence" value="ECO:0007669"/>
    <property type="project" value="TreeGrafter"/>
</dbReference>
<dbReference type="Gene3D" id="3.40.50.720">
    <property type="entry name" value="NAD(P)-binding Rossmann-like Domain"/>
    <property type="match status" value="1"/>
</dbReference>
<organism evidence="6 7">
    <name type="scientific">Oceanobacillus chungangensis</name>
    <dbReference type="NCBI Taxonomy" id="1229152"/>
    <lineage>
        <taxon>Bacteria</taxon>
        <taxon>Bacillati</taxon>
        <taxon>Bacillota</taxon>
        <taxon>Bacilli</taxon>
        <taxon>Bacillales</taxon>
        <taxon>Bacillaceae</taxon>
        <taxon>Oceanobacillus</taxon>
    </lineage>
</organism>
<comment type="subcellular location">
    <subcellularLocation>
        <location evidence="1">Cytoplasm</location>
    </subcellularLocation>
</comment>
<evidence type="ECO:0000256" key="3">
    <source>
        <dbReference type="ARBA" id="ARBA00022490"/>
    </source>
</evidence>
<dbReference type="InterPro" id="IPR020904">
    <property type="entry name" value="Sc_DH/Rdtase_CS"/>
</dbReference>
<keyword evidence="7" id="KW-1185">Reference proteome</keyword>
<dbReference type="PRINTS" id="PR00081">
    <property type="entry name" value="GDHRDH"/>
</dbReference>
<dbReference type="InterPro" id="IPR002347">
    <property type="entry name" value="SDR_fam"/>
</dbReference>
<comment type="caution">
    <text evidence="6">The sequence shown here is derived from an EMBL/GenBank/DDBJ whole genome shotgun (WGS) entry which is preliminary data.</text>
</comment>
<dbReference type="SUPFAM" id="SSF51735">
    <property type="entry name" value="NAD(P)-binding Rossmann-fold domains"/>
    <property type="match status" value="1"/>
</dbReference>
<name>A0A3D8PVT2_9BACI</name>
<dbReference type="InterPro" id="IPR051721">
    <property type="entry name" value="Biopterin_syn/organic_redct"/>
</dbReference>
<keyword evidence="4" id="KW-0521">NADP</keyword>
<dbReference type="PROSITE" id="PS00061">
    <property type="entry name" value="ADH_SHORT"/>
    <property type="match status" value="1"/>
</dbReference>
<evidence type="ECO:0000256" key="2">
    <source>
        <dbReference type="ARBA" id="ARBA00006484"/>
    </source>
</evidence>
<evidence type="ECO:0000313" key="7">
    <source>
        <dbReference type="Proteomes" id="UP000256520"/>
    </source>
</evidence>
<dbReference type="Proteomes" id="UP000256520">
    <property type="component" value="Unassembled WGS sequence"/>
</dbReference>
<accession>A0A3D8PVT2</accession>
<dbReference type="InterPro" id="IPR036291">
    <property type="entry name" value="NAD(P)-bd_dom_sf"/>
</dbReference>
<proteinExistence type="inferred from homology"/>
<dbReference type="PANTHER" id="PTHR44085:SF2">
    <property type="entry name" value="SEPIAPTERIN REDUCTASE"/>
    <property type="match status" value="1"/>
</dbReference>
<dbReference type="OrthoDB" id="9794387at2"/>
<dbReference type="AlphaFoldDB" id="A0A3D8PVT2"/>
<gene>
    <name evidence="6" type="ORF">CWR45_07315</name>
</gene>
<dbReference type="GO" id="GO:0005737">
    <property type="term" value="C:cytoplasm"/>
    <property type="evidence" value="ECO:0007669"/>
    <property type="project" value="UniProtKB-SubCell"/>
</dbReference>
<reference evidence="7" key="1">
    <citation type="submission" date="2017-11" db="EMBL/GenBank/DDBJ databases">
        <authorList>
            <person name="Zhu W."/>
        </authorList>
    </citation>
    <scope>NUCLEOTIDE SEQUENCE [LARGE SCALE GENOMIC DNA]</scope>
    <source>
        <strain evidence="7">CAU 1051</strain>
    </source>
</reference>
<evidence type="ECO:0000256" key="4">
    <source>
        <dbReference type="ARBA" id="ARBA00022857"/>
    </source>
</evidence>
<keyword evidence="5" id="KW-0560">Oxidoreductase</keyword>
<comment type="similarity">
    <text evidence="2">Belongs to the short-chain dehydrogenases/reductases (SDR) family.</text>
</comment>